<name>A0A0R2LL87_9LACO</name>
<comment type="caution">
    <text evidence="1">The sequence shown here is derived from an EMBL/GenBank/DDBJ whole genome shotgun (WGS) entry which is preliminary data.</text>
</comment>
<sequence length="109" mass="12307">MFFSKKYGGLIVKGEKTMNTYAQIIQGSQNYFGFLNLKFKDGKLKISVAQGLRPAVKWDVDLTHISGLSTDEFMGAKRIAFYDGQVEYILFETGIGVSEYLEDNLYAEV</sequence>
<organism evidence="1 2">
    <name type="scientific">Ligilactobacillus pobuzihii</name>
    <dbReference type="NCBI Taxonomy" id="449659"/>
    <lineage>
        <taxon>Bacteria</taxon>
        <taxon>Bacillati</taxon>
        <taxon>Bacillota</taxon>
        <taxon>Bacilli</taxon>
        <taxon>Lactobacillales</taxon>
        <taxon>Lactobacillaceae</taxon>
        <taxon>Ligilactobacillus</taxon>
    </lineage>
</organism>
<protein>
    <submittedName>
        <fullName evidence="1">Uncharacterized protein</fullName>
    </submittedName>
</protein>
<gene>
    <name evidence="1" type="ORF">IV66_GL001309</name>
</gene>
<dbReference type="AlphaFoldDB" id="A0A0R2LL87"/>
<reference evidence="1 2" key="1">
    <citation type="journal article" date="2015" name="Genome Announc.">
        <title>Expanding the biotechnology potential of lactobacilli through comparative genomics of 213 strains and associated genera.</title>
        <authorList>
            <person name="Sun Z."/>
            <person name="Harris H.M."/>
            <person name="McCann A."/>
            <person name="Guo C."/>
            <person name="Argimon S."/>
            <person name="Zhang W."/>
            <person name="Yang X."/>
            <person name="Jeffery I.B."/>
            <person name="Cooney J.C."/>
            <person name="Kagawa T.F."/>
            <person name="Liu W."/>
            <person name="Song Y."/>
            <person name="Salvetti E."/>
            <person name="Wrobel A."/>
            <person name="Rasinkangas P."/>
            <person name="Parkhill J."/>
            <person name="Rea M.C."/>
            <person name="O'Sullivan O."/>
            <person name="Ritari J."/>
            <person name="Douillard F.P."/>
            <person name="Paul Ross R."/>
            <person name="Yang R."/>
            <person name="Briner A.E."/>
            <person name="Felis G.E."/>
            <person name="de Vos W.M."/>
            <person name="Barrangou R."/>
            <person name="Klaenhammer T.R."/>
            <person name="Caufield P.W."/>
            <person name="Cui Y."/>
            <person name="Zhang H."/>
            <person name="O'Toole P.W."/>
        </authorList>
    </citation>
    <scope>NUCLEOTIDE SEQUENCE [LARGE SCALE GENOMIC DNA]</scope>
    <source>
        <strain evidence="1 2">NBRC 103219</strain>
    </source>
</reference>
<keyword evidence="2" id="KW-1185">Reference proteome</keyword>
<evidence type="ECO:0000313" key="2">
    <source>
        <dbReference type="Proteomes" id="UP000051886"/>
    </source>
</evidence>
<accession>A0A0R2LL87</accession>
<dbReference type="EMBL" id="JQCN01000018">
    <property type="protein sequence ID" value="KRO00635.1"/>
    <property type="molecule type" value="Genomic_DNA"/>
</dbReference>
<dbReference type="Proteomes" id="UP000051886">
    <property type="component" value="Unassembled WGS sequence"/>
</dbReference>
<evidence type="ECO:0000313" key="1">
    <source>
        <dbReference type="EMBL" id="KRO00635.1"/>
    </source>
</evidence>
<dbReference type="PATRIC" id="fig|449659.4.peg.1327"/>
<proteinExistence type="predicted"/>